<evidence type="ECO:0000313" key="2">
    <source>
        <dbReference type="Proteomes" id="UP000291343"/>
    </source>
</evidence>
<comment type="caution">
    <text evidence="1">The sequence shown here is derived from an EMBL/GenBank/DDBJ whole genome shotgun (WGS) entry which is preliminary data.</text>
</comment>
<dbReference type="EMBL" id="QKKF02024553">
    <property type="protein sequence ID" value="RZF37428.1"/>
    <property type="molecule type" value="Genomic_DNA"/>
</dbReference>
<name>A0A482WVE7_LAOST</name>
<evidence type="ECO:0000313" key="1">
    <source>
        <dbReference type="EMBL" id="RZF37428.1"/>
    </source>
</evidence>
<dbReference type="InParanoid" id="A0A482WVE7"/>
<protein>
    <submittedName>
        <fullName evidence="1">Uncharacterized protein</fullName>
    </submittedName>
</protein>
<reference evidence="1 2" key="1">
    <citation type="journal article" date="2017" name="Gigascience">
        <title>Genome sequence of the small brown planthopper, Laodelphax striatellus.</title>
        <authorList>
            <person name="Zhu J."/>
            <person name="Jiang F."/>
            <person name="Wang X."/>
            <person name="Yang P."/>
            <person name="Bao Y."/>
            <person name="Zhao W."/>
            <person name="Wang W."/>
            <person name="Lu H."/>
            <person name="Wang Q."/>
            <person name="Cui N."/>
            <person name="Li J."/>
            <person name="Chen X."/>
            <person name="Luo L."/>
            <person name="Yu J."/>
            <person name="Kang L."/>
            <person name="Cui F."/>
        </authorList>
    </citation>
    <scope>NUCLEOTIDE SEQUENCE [LARGE SCALE GENOMIC DNA]</scope>
    <source>
        <strain evidence="1">Lst14</strain>
    </source>
</reference>
<dbReference type="Proteomes" id="UP000291343">
    <property type="component" value="Unassembled WGS sequence"/>
</dbReference>
<keyword evidence="2" id="KW-1185">Reference proteome</keyword>
<proteinExistence type="predicted"/>
<sequence>MHVTEVFCHYNPAQLSILFGDKKPQVRFDYCKFIDNDGVFMRGSDVNRHLLSRDGLHLSPRGKCQLIGLCVT</sequence>
<dbReference type="AlphaFoldDB" id="A0A482WVE7"/>
<organism evidence="1 2">
    <name type="scientific">Laodelphax striatellus</name>
    <name type="common">Small brown planthopper</name>
    <name type="synonym">Delphax striatella</name>
    <dbReference type="NCBI Taxonomy" id="195883"/>
    <lineage>
        <taxon>Eukaryota</taxon>
        <taxon>Metazoa</taxon>
        <taxon>Ecdysozoa</taxon>
        <taxon>Arthropoda</taxon>
        <taxon>Hexapoda</taxon>
        <taxon>Insecta</taxon>
        <taxon>Pterygota</taxon>
        <taxon>Neoptera</taxon>
        <taxon>Paraneoptera</taxon>
        <taxon>Hemiptera</taxon>
        <taxon>Auchenorrhyncha</taxon>
        <taxon>Fulgoroidea</taxon>
        <taxon>Delphacidae</taxon>
        <taxon>Criomorphinae</taxon>
        <taxon>Laodelphax</taxon>
    </lineage>
</organism>
<accession>A0A482WVE7</accession>
<gene>
    <name evidence="1" type="ORF">LSTR_LSTR011705</name>
</gene>